<dbReference type="InterPro" id="IPR013785">
    <property type="entry name" value="Aldolase_TIM"/>
</dbReference>
<accession>A0ABU7FYJ7</accession>
<keyword evidence="2" id="KW-1185">Reference proteome</keyword>
<sequence>MTTAFDPIVLGDNPADRVVMAPMKGSRAFGPGAEPTEPPATYYAQRANAGSAR</sequence>
<reference evidence="1" key="1">
    <citation type="submission" date="2024-01" db="EMBL/GenBank/DDBJ databases">
        <title>First draft genome sequence data of TA4-1, the type strain of Gram-positive actinobacterium Streptomyces chiangmaiensis.</title>
        <authorList>
            <person name="Yasawong M."/>
            <person name="Nantapong N."/>
        </authorList>
    </citation>
    <scope>NUCLEOTIDE SEQUENCE</scope>
    <source>
        <strain evidence="1">TA4-1</strain>
    </source>
</reference>
<dbReference type="SUPFAM" id="SSF51395">
    <property type="entry name" value="FMN-linked oxidoreductases"/>
    <property type="match status" value="1"/>
</dbReference>
<dbReference type="Gene3D" id="3.20.20.70">
    <property type="entry name" value="Aldolase class I"/>
    <property type="match status" value="1"/>
</dbReference>
<evidence type="ECO:0000313" key="1">
    <source>
        <dbReference type="EMBL" id="MED7829006.1"/>
    </source>
</evidence>
<dbReference type="Proteomes" id="UP001333996">
    <property type="component" value="Unassembled WGS sequence"/>
</dbReference>
<proteinExistence type="predicted"/>
<name>A0ABU7FYJ7_9ACTN</name>
<evidence type="ECO:0000313" key="2">
    <source>
        <dbReference type="Proteomes" id="UP001333996"/>
    </source>
</evidence>
<protein>
    <submittedName>
        <fullName evidence="1">Uncharacterized protein</fullName>
    </submittedName>
</protein>
<dbReference type="RefSeq" id="WP_329513292.1">
    <property type="nucleotide sequence ID" value="NZ_BAAAYZ010000064.1"/>
</dbReference>
<gene>
    <name evidence="1" type="ORF">VXC91_46140</name>
</gene>
<dbReference type="EMBL" id="JAYWVC010000640">
    <property type="protein sequence ID" value="MED7829006.1"/>
    <property type="molecule type" value="Genomic_DNA"/>
</dbReference>
<comment type="caution">
    <text evidence="1">The sequence shown here is derived from an EMBL/GenBank/DDBJ whole genome shotgun (WGS) entry which is preliminary data.</text>
</comment>
<organism evidence="1 2">
    <name type="scientific">Streptomyces chiangmaiensis</name>
    <dbReference type="NCBI Taxonomy" id="766497"/>
    <lineage>
        <taxon>Bacteria</taxon>
        <taxon>Bacillati</taxon>
        <taxon>Actinomycetota</taxon>
        <taxon>Actinomycetes</taxon>
        <taxon>Kitasatosporales</taxon>
        <taxon>Streptomycetaceae</taxon>
        <taxon>Streptomyces</taxon>
    </lineage>
</organism>